<reference evidence="2 3" key="1">
    <citation type="journal article" date="2024" name="Plant Biotechnol. J.">
        <title>Dendrobium thyrsiflorum genome and its molecular insights into genes involved in important horticultural traits.</title>
        <authorList>
            <person name="Chen B."/>
            <person name="Wang J.Y."/>
            <person name="Zheng P.J."/>
            <person name="Li K.L."/>
            <person name="Liang Y.M."/>
            <person name="Chen X.F."/>
            <person name="Zhang C."/>
            <person name="Zhao X."/>
            <person name="He X."/>
            <person name="Zhang G.Q."/>
            <person name="Liu Z.J."/>
            <person name="Xu Q."/>
        </authorList>
    </citation>
    <scope>NUCLEOTIDE SEQUENCE [LARGE SCALE GENOMIC DNA]</scope>
    <source>
        <strain evidence="2">GZMU011</strain>
    </source>
</reference>
<organism evidence="2 3">
    <name type="scientific">Dendrobium thyrsiflorum</name>
    <name type="common">Pinecone-like raceme dendrobium</name>
    <name type="synonym">Orchid</name>
    <dbReference type="NCBI Taxonomy" id="117978"/>
    <lineage>
        <taxon>Eukaryota</taxon>
        <taxon>Viridiplantae</taxon>
        <taxon>Streptophyta</taxon>
        <taxon>Embryophyta</taxon>
        <taxon>Tracheophyta</taxon>
        <taxon>Spermatophyta</taxon>
        <taxon>Magnoliopsida</taxon>
        <taxon>Liliopsida</taxon>
        <taxon>Asparagales</taxon>
        <taxon>Orchidaceae</taxon>
        <taxon>Epidendroideae</taxon>
        <taxon>Malaxideae</taxon>
        <taxon>Dendrobiinae</taxon>
        <taxon>Dendrobium</taxon>
    </lineage>
</organism>
<keyword evidence="3" id="KW-1185">Reference proteome</keyword>
<evidence type="ECO:0000256" key="1">
    <source>
        <dbReference type="SAM" id="MobiDB-lite"/>
    </source>
</evidence>
<feature type="compositionally biased region" description="Basic and acidic residues" evidence="1">
    <location>
        <begin position="79"/>
        <end position="98"/>
    </location>
</feature>
<dbReference type="Proteomes" id="UP001552299">
    <property type="component" value="Unassembled WGS sequence"/>
</dbReference>
<proteinExistence type="predicted"/>
<feature type="region of interest" description="Disordered" evidence="1">
    <location>
        <begin position="79"/>
        <end position="122"/>
    </location>
</feature>
<accession>A0ABD0UBN5</accession>
<name>A0ABD0UBN5_DENTH</name>
<comment type="caution">
    <text evidence="2">The sequence shown here is derived from an EMBL/GenBank/DDBJ whole genome shotgun (WGS) entry which is preliminary data.</text>
</comment>
<sequence>MGNIDDKMQAFLCMATITTFQDLLDRVAKFEKLNLSKSESYYDKPKKVKASGARRGNANSTFFSRADMGKHVIYNIDKGKHPMQYEEKPKQGGGERPRQNMRTVKSTKRKAKLKKPKEKKAATQRVINSLEKYYQTARHPVKLADFMLGLKIDKAE</sequence>
<evidence type="ECO:0000313" key="3">
    <source>
        <dbReference type="Proteomes" id="UP001552299"/>
    </source>
</evidence>
<gene>
    <name evidence="2" type="ORF">M5K25_021130</name>
</gene>
<protein>
    <submittedName>
        <fullName evidence="2">Uncharacterized protein</fullName>
    </submittedName>
</protein>
<dbReference type="EMBL" id="JANQDX010000016">
    <property type="protein sequence ID" value="KAL0910180.1"/>
    <property type="molecule type" value="Genomic_DNA"/>
</dbReference>
<dbReference type="AlphaFoldDB" id="A0ABD0UBN5"/>
<evidence type="ECO:0000313" key="2">
    <source>
        <dbReference type="EMBL" id="KAL0910180.1"/>
    </source>
</evidence>
<feature type="compositionally biased region" description="Basic residues" evidence="1">
    <location>
        <begin position="105"/>
        <end position="118"/>
    </location>
</feature>